<evidence type="ECO:0000313" key="4">
    <source>
        <dbReference type="Proteomes" id="UP000238164"/>
    </source>
</evidence>
<dbReference type="SUPFAM" id="SSF46689">
    <property type="entry name" value="Homeodomain-like"/>
    <property type="match status" value="1"/>
</dbReference>
<dbReference type="Pfam" id="PF00440">
    <property type="entry name" value="TetR_N"/>
    <property type="match status" value="1"/>
</dbReference>
<evidence type="ECO:0000256" key="1">
    <source>
        <dbReference type="ARBA" id="ARBA00023125"/>
    </source>
</evidence>
<organism evidence="3 4">
    <name type="scientific">Micropruina glycogenica</name>
    <dbReference type="NCBI Taxonomy" id="75385"/>
    <lineage>
        <taxon>Bacteria</taxon>
        <taxon>Bacillati</taxon>
        <taxon>Actinomycetota</taxon>
        <taxon>Actinomycetes</taxon>
        <taxon>Propionibacteriales</taxon>
        <taxon>Nocardioidaceae</taxon>
        <taxon>Micropruina</taxon>
    </lineage>
</organism>
<keyword evidence="4" id="KW-1185">Reference proteome</keyword>
<accession>A0A2N9JAZ3</accession>
<dbReference type="Proteomes" id="UP000238164">
    <property type="component" value="Chromosome 1"/>
</dbReference>
<proteinExistence type="predicted"/>
<reference evidence="3 4" key="1">
    <citation type="submission" date="2018-02" db="EMBL/GenBank/DDBJ databases">
        <authorList>
            <person name="Cohen D.B."/>
            <person name="Kent A.D."/>
        </authorList>
    </citation>
    <scope>NUCLEOTIDE SEQUENCE [LARGE SCALE GENOMIC DNA]</scope>
    <source>
        <strain evidence="3">1</strain>
    </source>
</reference>
<dbReference type="InterPro" id="IPR001647">
    <property type="entry name" value="HTH_TetR"/>
</dbReference>
<feature type="domain" description="HTH tetR-type" evidence="2">
    <location>
        <begin position="27"/>
        <end position="64"/>
    </location>
</feature>
<evidence type="ECO:0000313" key="3">
    <source>
        <dbReference type="EMBL" id="SPD85327.1"/>
    </source>
</evidence>
<dbReference type="InterPro" id="IPR009057">
    <property type="entry name" value="Homeodomain-like_sf"/>
</dbReference>
<dbReference type="Gene3D" id="1.10.357.10">
    <property type="entry name" value="Tetracycline Repressor, domain 2"/>
    <property type="match status" value="1"/>
</dbReference>
<keyword evidence="1" id="KW-0238">DNA-binding</keyword>
<dbReference type="AlphaFoldDB" id="A0A2N9JAZ3"/>
<gene>
    <name evidence="3" type="ORF">MPLG2_0291</name>
</gene>
<dbReference type="GO" id="GO:0003677">
    <property type="term" value="F:DNA binding"/>
    <property type="evidence" value="ECO:0007669"/>
    <property type="project" value="UniProtKB-KW"/>
</dbReference>
<name>A0A2N9JAZ3_9ACTN</name>
<sequence length="198" mass="22227">MIGVMTEQPCTSLRERKKRATREALHAVALRLVIERGADEVTVEEICDEVNVSPRTFFNYYPTKIAAAFDLPAADEIPHDERARYLSASGGLIADSCELVSRNVSLPSDFPRIKAMLKARPELAMDFWHQTLQRLRPFFVLINERTGDAERARMTFGIVITAVTSAMMRPEAQAGGESRDRLLNEVRALKALLHEVDA</sequence>
<evidence type="ECO:0000259" key="2">
    <source>
        <dbReference type="Pfam" id="PF00440"/>
    </source>
</evidence>
<dbReference type="EMBL" id="LT985188">
    <property type="protein sequence ID" value="SPD85327.1"/>
    <property type="molecule type" value="Genomic_DNA"/>
</dbReference>
<protein>
    <recommendedName>
        <fullName evidence="2">HTH tetR-type domain-containing protein</fullName>
    </recommendedName>
</protein>
<dbReference type="KEGG" id="mgg:MPLG2_0291"/>